<dbReference type="InterPro" id="IPR032979">
    <property type="entry name" value="ENGase"/>
</dbReference>
<comment type="caution">
    <text evidence="2">The sequence shown here is derived from an EMBL/GenBank/DDBJ whole genome shotgun (WGS) entry which is preliminary data.</text>
</comment>
<proteinExistence type="predicted"/>
<evidence type="ECO:0000313" key="2">
    <source>
        <dbReference type="EMBL" id="NXY90356.1"/>
    </source>
</evidence>
<dbReference type="InterPro" id="IPR005201">
    <property type="entry name" value="TIM_ENGase"/>
</dbReference>
<sequence>LCEAFLAGGEESYRAVGEQLARIARHYRFDGWLINLENTLSAAAVRNLPHFLRHLTAEVHGAVPGGLVIWYDSILQNGVLRWQNELNEENRVFFDACDGLFTNYNWKEQHLERTRGLAGPRHTDVYVGVDVFARGDVIGGGFDTDKSLRLIRQHGLSAAIFAPGWVYEHLGEENFLQNEDKFWGSLAEYLPTHSISTLPLATSFSLGMGTSRFLDGKEEEVGPWYDLSAQEIQPLYPEREGKLTSSCCLQDAWCGGSSLRVQGTIPPGEEHVAVRLFSLQMMAPHKLFLTLLYKLEGPHPDEFAVSLELTTWDSGTCYEGNVTSLPEPNGRHHPRFLPAPPPRLAKLLAACNRGSNGWTSRCYELELQNCSLRDLSLLVSRHQPSPRETPFTCLLGEVRVLDAASVAASPPQVQNVTASQLWWQ</sequence>
<dbReference type="CDD" id="cd06547">
    <property type="entry name" value="GH85_ENGase"/>
    <property type="match status" value="1"/>
</dbReference>
<feature type="non-terminal residue" evidence="2">
    <location>
        <position position="1"/>
    </location>
</feature>
<dbReference type="GO" id="GO:0005829">
    <property type="term" value="C:cytosol"/>
    <property type="evidence" value="ECO:0007669"/>
    <property type="project" value="UniProtKB-SubCell"/>
</dbReference>
<evidence type="ECO:0000313" key="3">
    <source>
        <dbReference type="Proteomes" id="UP000586704"/>
    </source>
</evidence>
<dbReference type="Gene3D" id="3.20.20.80">
    <property type="entry name" value="Glycosidases"/>
    <property type="match status" value="1"/>
</dbReference>
<protein>
    <submittedName>
        <fullName evidence="2">ENASE acetylglucosaminidase</fullName>
    </submittedName>
</protein>
<dbReference type="OrthoDB" id="284473at2759"/>
<keyword evidence="3" id="KW-1185">Reference proteome</keyword>
<dbReference type="Pfam" id="PF03644">
    <property type="entry name" value="Glyco_hydro_85"/>
    <property type="match status" value="1"/>
</dbReference>
<gene>
    <name evidence="2" type="primary">Engase</name>
    <name evidence="2" type="ORF">CEYCYA_R03135</name>
</gene>
<dbReference type="PANTHER" id="PTHR13246">
    <property type="entry name" value="ENDO BETA N-ACETYLGLUCOSAMINIDASE"/>
    <property type="match status" value="1"/>
</dbReference>
<dbReference type="GO" id="GO:0033925">
    <property type="term" value="F:mannosyl-glycoprotein endo-beta-N-acetylglucosaminidase activity"/>
    <property type="evidence" value="ECO:0007669"/>
    <property type="project" value="UniProtKB-EC"/>
</dbReference>
<dbReference type="Proteomes" id="UP000586704">
    <property type="component" value="Unassembled WGS sequence"/>
</dbReference>
<reference evidence="2 3" key="1">
    <citation type="submission" date="2020-02" db="EMBL/GenBank/DDBJ databases">
        <title>Bird 10,000 Genomes (B10K) Project - Family phase.</title>
        <authorList>
            <person name="Zhang G."/>
        </authorList>
    </citation>
    <scope>NUCLEOTIDE SEQUENCE [LARGE SCALE GENOMIC DNA]</scope>
    <source>
        <strain evidence="2">B10K-DU-013-51</strain>
        <tissue evidence="2">Mixed tissue sample</tissue>
    </source>
</reference>
<dbReference type="EMBL" id="VYZU01081936">
    <property type="protein sequence ID" value="NXY90356.1"/>
    <property type="molecule type" value="Genomic_DNA"/>
</dbReference>
<dbReference type="AlphaFoldDB" id="A0A7L4NK91"/>
<organism evidence="2 3">
    <name type="scientific">Ceyx cyanopectus</name>
    <name type="common">Indigo-banded kingfisher</name>
    <dbReference type="NCBI Taxonomy" id="390723"/>
    <lineage>
        <taxon>Eukaryota</taxon>
        <taxon>Metazoa</taxon>
        <taxon>Chordata</taxon>
        <taxon>Craniata</taxon>
        <taxon>Vertebrata</taxon>
        <taxon>Euteleostomi</taxon>
        <taxon>Archelosauria</taxon>
        <taxon>Archosauria</taxon>
        <taxon>Dinosauria</taxon>
        <taxon>Saurischia</taxon>
        <taxon>Theropoda</taxon>
        <taxon>Coelurosauria</taxon>
        <taxon>Aves</taxon>
        <taxon>Neognathae</taxon>
        <taxon>Neoaves</taxon>
        <taxon>Telluraves</taxon>
        <taxon>Coraciimorphae</taxon>
        <taxon>Coraciiformes</taxon>
        <taxon>Alcedinidae</taxon>
        <taxon>Ceyx</taxon>
    </lineage>
</organism>
<dbReference type="Gene3D" id="2.60.120.260">
    <property type="entry name" value="Galactose-binding domain-like"/>
    <property type="match status" value="1"/>
</dbReference>
<evidence type="ECO:0000259" key="1">
    <source>
        <dbReference type="Pfam" id="PF03644"/>
    </source>
</evidence>
<feature type="domain" description="Cytosolic endo-beta-N-acetylglucosaminidase TIM barrel" evidence="1">
    <location>
        <begin position="2"/>
        <end position="211"/>
    </location>
</feature>
<dbReference type="PANTHER" id="PTHR13246:SF1">
    <property type="entry name" value="CYTOSOLIC ENDO-BETA-N-ACETYLGLUCOSAMINIDASE"/>
    <property type="match status" value="1"/>
</dbReference>
<name>A0A7L4NK91_9AVES</name>
<accession>A0A7L4NK91</accession>
<feature type="non-terminal residue" evidence="2">
    <location>
        <position position="424"/>
    </location>
</feature>